<evidence type="ECO:0000313" key="10">
    <source>
        <dbReference type="Proteomes" id="UP000193228"/>
    </source>
</evidence>
<dbReference type="InterPro" id="IPR001851">
    <property type="entry name" value="ABC_transp_permease"/>
</dbReference>
<organism evidence="9 10">
    <name type="scientific">Paraburkholderia susongensis</name>
    <dbReference type="NCBI Taxonomy" id="1515439"/>
    <lineage>
        <taxon>Bacteria</taxon>
        <taxon>Pseudomonadati</taxon>
        <taxon>Pseudomonadota</taxon>
        <taxon>Betaproteobacteria</taxon>
        <taxon>Burkholderiales</taxon>
        <taxon>Burkholderiaceae</taxon>
        <taxon>Paraburkholderia</taxon>
    </lineage>
</organism>
<dbReference type="STRING" id="1515439.SAMN06265784_11637"/>
<dbReference type="Proteomes" id="UP000193228">
    <property type="component" value="Unassembled WGS sequence"/>
</dbReference>
<gene>
    <name evidence="9" type="ORF">SAMN06265784_11637</name>
</gene>
<feature type="transmembrane region" description="Helical" evidence="8">
    <location>
        <begin position="163"/>
        <end position="184"/>
    </location>
</feature>
<keyword evidence="6 8" id="KW-1133">Transmembrane helix</keyword>
<feature type="transmembrane region" description="Helical" evidence="8">
    <location>
        <begin position="12"/>
        <end position="33"/>
    </location>
</feature>
<accession>A0A1X7M4H3</accession>
<keyword evidence="7 8" id="KW-0472">Membrane</keyword>
<evidence type="ECO:0000256" key="4">
    <source>
        <dbReference type="ARBA" id="ARBA00022519"/>
    </source>
</evidence>
<evidence type="ECO:0000256" key="8">
    <source>
        <dbReference type="SAM" id="Phobius"/>
    </source>
</evidence>
<name>A0A1X7M4H3_9BURK</name>
<dbReference type="Pfam" id="PF02653">
    <property type="entry name" value="BPD_transp_2"/>
    <property type="match status" value="1"/>
</dbReference>
<feature type="transmembrane region" description="Helical" evidence="8">
    <location>
        <begin position="45"/>
        <end position="65"/>
    </location>
</feature>
<evidence type="ECO:0000256" key="6">
    <source>
        <dbReference type="ARBA" id="ARBA00022989"/>
    </source>
</evidence>
<evidence type="ECO:0000256" key="5">
    <source>
        <dbReference type="ARBA" id="ARBA00022692"/>
    </source>
</evidence>
<dbReference type="OrthoDB" id="9799990at2"/>
<dbReference type="RefSeq" id="WP_085489285.1">
    <property type="nucleotide sequence ID" value="NZ_FXAT01000016.1"/>
</dbReference>
<dbReference type="CDD" id="cd06579">
    <property type="entry name" value="TM_PBP1_transp_AraH_like"/>
    <property type="match status" value="1"/>
</dbReference>
<keyword evidence="5 8" id="KW-0812">Transmembrane</keyword>
<evidence type="ECO:0000256" key="3">
    <source>
        <dbReference type="ARBA" id="ARBA00022475"/>
    </source>
</evidence>
<evidence type="ECO:0000256" key="2">
    <source>
        <dbReference type="ARBA" id="ARBA00022448"/>
    </source>
</evidence>
<feature type="transmembrane region" description="Helical" evidence="8">
    <location>
        <begin position="95"/>
        <end position="117"/>
    </location>
</feature>
<keyword evidence="2" id="KW-0813">Transport</keyword>
<evidence type="ECO:0000256" key="7">
    <source>
        <dbReference type="ARBA" id="ARBA00023136"/>
    </source>
</evidence>
<sequence>MMLAQSSLSMKHLSRYGIVAAFVAICIALSSLNPYFLTVNNLLNILQQVSINGLLAIGMTFVILAGGIDLSVGSVVAFAGMVAASVVAGDTPHSPVVAVAAGVAVGAACGALNGVVIARFRVPAFVVTLGMLSVARGATQIYNDGMPISGLSDAFLFLGQGKVAGVPIPVLIFLGLFAASFVVLRYSRFGRYVYAVGGNEKSARASGVPTRLILLSVYAICGACAGLAGIVLNARTTSALTQAGVGYELDAIAAVVIGGTSLSGGIGGVAGTLFGVLIIGVINNGLDLMGVSSYYQQVIKGAVIVCAVLLDIAARRESN</sequence>
<feature type="transmembrane region" description="Helical" evidence="8">
    <location>
        <begin position="252"/>
        <end position="282"/>
    </location>
</feature>
<dbReference type="AlphaFoldDB" id="A0A1X7M4H3"/>
<dbReference type="PANTHER" id="PTHR32196">
    <property type="entry name" value="ABC TRANSPORTER PERMEASE PROTEIN YPHD-RELATED-RELATED"/>
    <property type="match status" value="1"/>
</dbReference>
<dbReference type="PANTHER" id="PTHR32196:SF21">
    <property type="entry name" value="ABC TRANSPORTER PERMEASE PROTEIN YPHD-RELATED"/>
    <property type="match status" value="1"/>
</dbReference>
<dbReference type="GO" id="GO:0005886">
    <property type="term" value="C:plasma membrane"/>
    <property type="evidence" value="ECO:0007669"/>
    <property type="project" value="UniProtKB-SubCell"/>
</dbReference>
<feature type="transmembrane region" description="Helical" evidence="8">
    <location>
        <begin position="124"/>
        <end position="143"/>
    </location>
</feature>
<feature type="transmembrane region" description="Helical" evidence="8">
    <location>
        <begin position="212"/>
        <end position="232"/>
    </location>
</feature>
<reference evidence="10" key="1">
    <citation type="submission" date="2017-04" db="EMBL/GenBank/DDBJ databases">
        <authorList>
            <person name="Varghese N."/>
            <person name="Submissions S."/>
        </authorList>
    </citation>
    <scope>NUCLEOTIDE SEQUENCE [LARGE SCALE GENOMIC DNA]</scope>
    <source>
        <strain evidence="10">LMG 29540</strain>
    </source>
</reference>
<evidence type="ECO:0000256" key="1">
    <source>
        <dbReference type="ARBA" id="ARBA00004651"/>
    </source>
</evidence>
<dbReference type="GO" id="GO:0022857">
    <property type="term" value="F:transmembrane transporter activity"/>
    <property type="evidence" value="ECO:0007669"/>
    <property type="project" value="InterPro"/>
</dbReference>
<evidence type="ECO:0000313" key="9">
    <source>
        <dbReference type="EMBL" id="SMG60372.1"/>
    </source>
</evidence>
<proteinExistence type="predicted"/>
<dbReference type="EMBL" id="FXAT01000016">
    <property type="protein sequence ID" value="SMG60372.1"/>
    <property type="molecule type" value="Genomic_DNA"/>
</dbReference>
<keyword evidence="3" id="KW-1003">Cell membrane</keyword>
<keyword evidence="10" id="KW-1185">Reference proteome</keyword>
<keyword evidence="4" id="KW-0997">Cell inner membrane</keyword>
<protein>
    <submittedName>
        <fullName evidence="9">Monosaccharide ABC transporter membrane protein, CUT2 family</fullName>
    </submittedName>
</protein>
<comment type="subcellular location">
    <subcellularLocation>
        <location evidence="1">Cell membrane</location>
        <topology evidence="1">Multi-pass membrane protein</topology>
    </subcellularLocation>
</comment>